<sequence>MRTVFFERYVDLARHGANSWLRFFLAFVTLAVLYVLAGAVFFVAIAPSEVWQTPEAFDAALATPLGLAATLLSVGWMWISLWIVLRLFHRRRLATVVGHDGWAGRRDLTCGLLVGLFVPLAAGFATLPIGPIPVRAEIALESWLLLFLPFAAIILIQASAEEAVFRGYFPQILASRGLASWIWFGLPTLLFAAFTGDTTFRSGKMRASWLPLPSSRSP</sequence>
<accession>A0ABV3WSX9</accession>
<keyword evidence="1" id="KW-1133">Transmembrane helix</keyword>
<keyword evidence="1" id="KW-0812">Transmembrane</keyword>
<keyword evidence="4" id="KW-1185">Reference proteome</keyword>
<comment type="caution">
    <text evidence="3">The sequence shown here is derived from an EMBL/GenBank/DDBJ whole genome shotgun (WGS) entry which is preliminary data.</text>
</comment>
<proteinExistence type="predicted"/>
<evidence type="ECO:0000313" key="3">
    <source>
        <dbReference type="EMBL" id="MEX4007776.1"/>
    </source>
</evidence>
<feature type="transmembrane region" description="Helical" evidence="1">
    <location>
        <begin position="20"/>
        <end position="45"/>
    </location>
</feature>
<dbReference type="GO" id="GO:0006508">
    <property type="term" value="P:proteolysis"/>
    <property type="evidence" value="ECO:0007669"/>
    <property type="project" value="UniProtKB-KW"/>
</dbReference>
<dbReference type="Proteomes" id="UP001559025">
    <property type="component" value="Unassembled WGS sequence"/>
</dbReference>
<feature type="domain" description="CAAX prenyl protease 2/Lysostaphin resistance protein A-like" evidence="2">
    <location>
        <begin position="145"/>
        <end position="196"/>
    </location>
</feature>
<dbReference type="EMBL" id="JAZHFV010000003">
    <property type="protein sequence ID" value="MEX4007776.1"/>
    <property type="molecule type" value="Genomic_DNA"/>
</dbReference>
<gene>
    <name evidence="3" type="ORF">V1479_10710</name>
</gene>
<name>A0ABV3WSX9_9HYPH</name>
<evidence type="ECO:0000313" key="4">
    <source>
        <dbReference type="Proteomes" id="UP001559025"/>
    </source>
</evidence>
<dbReference type="GO" id="GO:0008233">
    <property type="term" value="F:peptidase activity"/>
    <property type="evidence" value="ECO:0007669"/>
    <property type="project" value="UniProtKB-KW"/>
</dbReference>
<dbReference type="EC" id="3.4.-.-" evidence="3"/>
<keyword evidence="3" id="KW-0378">Hydrolase</keyword>
<dbReference type="InterPro" id="IPR003675">
    <property type="entry name" value="Rce1/LyrA-like_dom"/>
</dbReference>
<feature type="transmembrane region" description="Helical" evidence="1">
    <location>
        <begin position="142"/>
        <end position="160"/>
    </location>
</feature>
<feature type="transmembrane region" description="Helical" evidence="1">
    <location>
        <begin position="108"/>
        <end position="130"/>
    </location>
</feature>
<evidence type="ECO:0000259" key="2">
    <source>
        <dbReference type="Pfam" id="PF02517"/>
    </source>
</evidence>
<protein>
    <submittedName>
        <fullName evidence="3">CPBP family glutamic-type intramembrane protease</fullName>
        <ecNumber evidence="3">3.4.-.-</ecNumber>
    </submittedName>
</protein>
<feature type="transmembrane region" description="Helical" evidence="1">
    <location>
        <begin position="65"/>
        <end position="88"/>
    </location>
</feature>
<dbReference type="Pfam" id="PF02517">
    <property type="entry name" value="Rce1-like"/>
    <property type="match status" value="1"/>
</dbReference>
<reference evidence="3 4" key="1">
    <citation type="submission" date="2024-01" db="EMBL/GenBank/DDBJ databases">
        <title>New evidence supports the origin of RcGTA from prophage.</title>
        <authorList>
            <person name="Xu Y."/>
            <person name="Liu B."/>
            <person name="Chen F."/>
        </authorList>
    </citation>
    <scope>NUCLEOTIDE SEQUENCE [LARGE SCALE GENOMIC DNA]</scope>
    <source>
        <strain evidence="3 4">CBW1107-2</strain>
    </source>
</reference>
<dbReference type="RefSeq" id="WP_368802888.1">
    <property type="nucleotide sequence ID" value="NZ_JAZHFV010000003.1"/>
</dbReference>
<keyword evidence="3" id="KW-0645">Protease</keyword>
<organism evidence="3 4">
    <name type="scientific">Neoaquamicrobium sediminum</name>
    <dbReference type="NCBI Taxonomy" id="1849104"/>
    <lineage>
        <taxon>Bacteria</taxon>
        <taxon>Pseudomonadati</taxon>
        <taxon>Pseudomonadota</taxon>
        <taxon>Alphaproteobacteria</taxon>
        <taxon>Hyphomicrobiales</taxon>
        <taxon>Phyllobacteriaceae</taxon>
        <taxon>Neoaquamicrobium</taxon>
    </lineage>
</organism>
<feature type="transmembrane region" description="Helical" evidence="1">
    <location>
        <begin position="172"/>
        <end position="194"/>
    </location>
</feature>
<evidence type="ECO:0000256" key="1">
    <source>
        <dbReference type="SAM" id="Phobius"/>
    </source>
</evidence>
<keyword evidence="1" id="KW-0472">Membrane</keyword>